<comment type="caution">
    <text evidence="4">The sequence shown here is derived from an EMBL/GenBank/DDBJ whole genome shotgun (WGS) entry which is preliminary data.</text>
</comment>
<evidence type="ECO:0000256" key="3">
    <source>
        <dbReference type="RuleBase" id="RU003707"/>
    </source>
</evidence>
<keyword evidence="2" id="KW-0456">Lyase</keyword>
<dbReference type="CDD" id="cd06558">
    <property type="entry name" value="crotonase-like"/>
    <property type="match status" value="1"/>
</dbReference>
<dbReference type="InterPro" id="IPR001753">
    <property type="entry name" value="Enoyl-CoA_hydra/iso"/>
</dbReference>
<dbReference type="GO" id="GO:0004300">
    <property type="term" value="F:enoyl-CoA hydratase activity"/>
    <property type="evidence" value="ECO:0007669"/>
    <property type="project" value="UniProtKB-ARBA"/>
</dbReference>
<dbReference type="SUPFAM" id="SSF52096">
    <property type="entry name" value="ClpP/crotonase"/>
    <property type="match status" value="1"/>
</dbReference>
<dbReference type="GO" id="GO:0005739">
    <property type="term" value="C:mitochondrion"/>
    <property type="evidence" value="ECO:0007669"/>
    <property type="project" value="TreeGrafter"/>
</dbReference>
<proteinExistence type="inferred from homology"/>
<organism evidence="4 5">
    <name type="scientific">Ridgeia piscesae</name>
    <name type="common">Tubeworm</name>
    <dbReference type="NCBI Taxonomy" id="27915"/>
    <lineage>
        <taxon>Eukaryota</taxon>
        <taxon>Metazoa</taxon>
        <taxon>Spiralia</taxon>
        <taxon>Lophotrochozoa</taxon>
        <taxon>Annelida</taxon>
        <taxon>Polychaeta</taxon>
        <taxon>Sedentaria</taxon>
        <taxon>Canalipalpata</taxon>
        <taxon>Sabellida</taxon>
        <taxon>Siboglinidae</taxon>
        <taxon>Ridgeia</taxon>
    </lineage>
</organism>
<dbReference type="PANTHER" id="PTHR11941">
    <property type="entry name" value="ENOYL-COA HYDRATASE-RELATED"/>
    <property type="match status" value="1"/>
</dbReference>
<dbReference type="Gene3D" id="3.90.226.10">
    <property type="entry name" value="2-enoyl-CoA Hydratase, Chain A, domain 1"/>
    <property type="match status" value="1"/>
</dbReference>
<dbReference type="InterPro" id="IPR014748">
    <property type="entry name" value="Enoyl-CoA_hydra_C"/>
</dbReference>
<name>A0AAD9UD53_RIDPI</name>
<dbReference type="PROSITE" id="PS00166">
    <property type="entry name" value="ENOYL_COA_HYDRATASE"/>
    <property type="match status" value="1"/>
</dbReference>
<comment type="similarity">
    <text evidence="1 3">Belongs to the enoyl-CoA hydratase/isomerase family.</text>
</comment>
<dbReference type="FunFam" id="3.90.226.10:FF:000009">
    <property type="entry name" value="Carnitinyl-CoA dehydratase"/>
    <property type="match status" value="1"/>
</dbReference>
<dbReference type="GO" id="GO:0006635">
    <property type="term" value="P:fatty acid beta-oxidation"/>
    <property type="evidence" value="ECO:0007669"/>
    <property type="project" value="TreeGrafter"/>
</dbReference>
<gene>
    <name evidence="4" type="ORF">NP493_249g11077</name>
</gene>
<dbReference type="InterPro" id="IPR029045">
    <property type="entry name" value="ClpP/crotonase-like_dom_sf"/>
</dbReference>
<keyword evidence="5" id="KW-1185">Reference proteome</keyword>
<protein>
    <submittedName>
        <fullName evidence="4">Uncharacterized protein</fullName>
    </submittedName>
</protein>
<evidence type="ECO:0000313" key="4">
    <source>
        <dbReference type="EMBL" id="KAK2184925.1"/>
    </source>
</evidence>
<reference evidence="4" key="1">
    <citation type="journal article" date="2023" name="Mol. Biol. Evol.">
        <title>Third-Generation Sequencing Reveals the Adaptive Role of the Epigenome in Three Deep-Sea Polychaetes.</title>
        <authorList>
            <person name="Perez M."/>
            <person name="Aroh O."/>
            <person name="Sun Y."/>
            <person name="Lan Y."/>
            <person name="Juniper S.K."/>
            <person name="Young C.R."/>
            <person name="Angers B."/>
            <person name="Qian P.Y."/>
        </authorList>
    </citation>
    <scope>NUCLEOTIDE SEQUENCE</scope>
    <source>
        <strain evidence="4">R07B-5</strain>
    </source>
</reference>
<evidence type="ECO:0000256" key="1">
    <source>
        <dbReference type="ARBA" id="ARBA00005254"/>
    </source>
</evidence>
<dbReference type="Gene3D" id="1.10.12.10">
    <property type="entry name" value="Lyase 2-enoyl-coa Hydratase, Chain A, domain 2"/>
    <property type="match status" value="1"/>
</dbReference>
<accession>A0AAD9UD53</accession>
<dbReference type="PANTHER" id="PTHR11941:SF171">
    <property type="entry name" value="SD19268P"/>
    <property type="match status" value="1"/>
</dbReference>
<dbReference type="Pfam" id="PF00378">
    <property type="entry name" value="ECH_1"/>
    <property type="match status" value="1"/>
</dbReference>
<dbReference type="Proteomes" id="UP001209878">
    <property type="component" value="Unassembled WGS sequence"/>
</dbReference>
<evidence type="ECO:0000256" key="2">
    <source>
        <dbReference type="ARBA" id="ARBA00023239"/>
    </source>
</evidence>
<dbReference type="AlphaFoldDB" id="A0AAD9UD53"/>
<evidence type="ECO:0000313" key="5">
    <source>
        <dbReference type="Proteomes" id="UP001209878"/>
    </source>
</evidence>
<sequence length="299" mass="32177">MALINFGRVMFTKGTQKCVNISSILSRSVTSDCSDEIYVDFLEGDRTGIAVCSLCRPQAKNSISKGLRNQFRGILKMLKSDNDVRVMILRSAVPGVFCAGADLKERAKMLEAEVGPFVTSLRLLGMDLRDLPMPTIAALDGAALGGGLEFAMCCDIRVAADCAKMGLVETKLAIIPGAGGTQHLSRIVGIATAKELIFTGRVLDGIEAHQLRLVNHVTAQNEAGDAAYQKALTIAEEITMNGPIALRLAKLAMNKGSEVDLVNALKIEEACYSQIITTKDRREGLNAFAEKRAPKYIGE</sequence>
<dbReference type="InterPro" id="IPR018376">
    <property type="entry name" value="Enoyl-CoA_hyd/isom_CS"/>
</dbReference>
<dbReference type="EMBL" id="JAODUO010000249">
    <property type="protein sequence ID" value="KAK2184925.1"/>
    <property type="molecule type" value="Genomic_DNA"/>
</dbReference>
<dbReference type="FunFam" id="1.10.12.10:FF:000001">
    <property type="entry name" value="Probable enoyl-CoA hydratase, mitochondrial"/>
    <property type="match status" value="1"/>
</dbReference>